<name>A0A8J3CZT1_9BACT</name>
<dbReference type="Proteomes" id="UP000642809">
    <property type="component" value="Unassembled WGS sequence"/>
</dbReference>
<protein>
    <submittedName>
        <fullName evidence="1">Uncharacterized protein</fullName>
    </submittedName>
</protein>
<keyword evidence="2" id="KW-1185">Reference proteome</keyword>
<evidence type="ECO:0000313" key="1">
    <source>
        <dbReference type="EMBL" id="GHB49262.1"/>
    </source>
</evidence>
<dbReference type="EMBL" id="BMYF01000023">
    <property type="protein sequence ID" value="GHB49262.1"/>
    <property type="molecule type" value="Genomic_DNA"/>
</dbReference>
<reference evidence="1" key="2">
    <citation type="submission" date="2020-09" db="EMBL/GenBank/DDBJ databases">
        <authorList>
            <person name="Sun Q."/>
            <person name="Kim S."/>
        </authorList>
    </citation>
    <scope>NUCLEOTIDE SEQUENCE</scope>
    <source>
        <strain evidence="1">KCTC 23224</strain>
    </source>
</reference>
<proteinExistence type="predicted"/>
<evidence type="ECO:0000313" key="2">
    <source>
        <dbReference type="Proteomes" id="UP000642809"/>
    </source>
</evidence>
<organism evidence="1 2">
    <name type="scientific">Mongoliitalea lutea</name>
    <dbReference type="NCBI Taxonomy" id="849756"/>
    <lineage>
        <taxon>Bacteria</taxon>
        <taxon>Pseudomonadati</taxon>
        <taxon>Bacteroidota</taxon>
        <taxon>Cytophagia</taxon>
        <taxon>Cytophagales</taxon>
        <taxon>Cyclobacteriaceae</taxon>
        <taxon>Mongoliitalea</taxon>
    </lineage>
</organism>
<accession>A0A8J3CZT1</accession>
<gene>
    <name evidence="1" type="ORF">GCM10008106_32590</name>
</gene>
<comment type="caution">
    <text evidence="1">The sequence shown here is derived from an EMBL/GenBank/DDBJ whole genome shotgun (WGS) entry which is preliminary data.</text>
</comment>
<sequence>MNDYGCLPKTTLSRNPLIKVTHDTVLQQIPCVDEVTFLLFLFNFSIQSSPSDYPLSFDQKPLQLHPRRKLGQLPA</sequence>
<dbReference type="AlphaFoldDB" id="A0A8J3CZT1"/>
<reference evidence="1" key="1">
    <citation type="journal article" date="2014" name="Int. J. Syst. Evol. Microbiol.">
        <title>Complete genome sequence of Corynebacterium casei LMG S-19264T (=DSM 44701T), isolated from a smear-ripened cheese.</title>
        <authorList>
            <consortium name="US DOE Joint Genome Institute (JGI-PGF)"/>
            <person name="Walter F."/>
            <person name="Albersmeier A."/>
            <person name="Kalinowski J."/>
            <person name="Ruckert C."/>
        </authorList>
    </citation>
    <scope>NUCLEOTIDE SEQUENCE</scope>
    <source>
        <strain evidence="1">KCTC 23224</strain>
    </source>
</reference>